<dbReference type="AlphaFoldDB" id="W4VF63"/>
<feature type="domain" description="Acylphosphatase-like" evidence="8">
    <location>
        <begin position="3"/>
        <end position="59"/>
    </location>
</feature>
<gene>
    <name evidence="9" type="ORF">JCM21714_382</name>
</gene>
<name>W4VF63_9BACI</name>
<evidence type="ECO:0000313" key="10">
    <source>
        <dbReference type="Proteomes" id="UP000019102"/>
    </source>
</evidence>
<dbReference type="EMBL" id="BAVS01000001">
    <property type="protein sequence ID" value="GAE91433.1"/>
    <property type="molecule type" value="Genomic_DNA"/>
</dbReference>
<dbReference type="Gene3D" id="3.30.70.100">
    <property type="match status" value="1"/>
</dbReference>
<dbReference type="InterPro" id="IPR017968">
    <property type="entry name" value="Acylphosphatase_CS"/>
</dbReference>
<sequence>MRHIHIVVAGRVQGVGFRAFTQQVAVENDIVGWVRNHKNGSVEIEAAGNDLQIDQFSRK</sequence>
<dbReference type="PROSITE" id="PS51160">
    <property type="entry name" value="ACYLPHOSPHATASE_3"/>
    <property type="match status" value="1"/>
</dbReference>
<protein>
    <recommendedName>
        <fullName evidence="3 5">Acylphosphatase</fullName>
        <ecNumber evidence="2 5">3.6.1.7</ecNumber>
    </recommendedName>
</protein>
<reference evidence="9 10" key="1">
    <citation type="journal article" date="2014" name="Genome Announc.">
        <title>Draft Genome Sequence of the Boron-Tolerant and Moderately Halotolerant Bacterium Gracilibacillus boraciitolerans JCM 21714T.</title>
        <authorList>
            <person name="Ahmed I."/>
            <person name="Oshima K."/>
            <person name="Suda W."/>
            <person name="Kitamura K."/>
            <person name="Iida T."/>
            <person name="Ohmori Y."/>
            <person name="Fujiwara T."/>
            <person name="Hattori M."/>
            <person name="Ohkuma M."/>
        </authorList>
    </citation>
    <scope>NUCLEOTIDE SEQUENCE [LARGE SCALE GENOMIC DNA]</scope>
    <source>
        <strain evidence="9 10">JCM 21714</strain>
    </source>
</reference>
<evidence type="ECO:0000256" key="7">
    <source>
        <dbReference type="RuleBase" id="RU004168"/>
    </source>
</evidence>
<dbReference type="Proteomes" id="UP000019102">
    <property type="component" value="Unassembled WGS sequence"/>
</dbReference>
<evidence type="ECO:0000256" key="2">
    <source>
        <dbReference type="ARBA" id="ARBA00012150"/>
    </source>
</evidence>
<proteinExistence type="inferred from homology"/>
<dbReference type="PANTHER" id="PTHR47268">
    <property type="entry name" value="ACYLPHOSPHATASE"/>
    <property type="match status" value="1"/>
</dbReference>
<evidence type="ECO:0000256" key="6">
    <source>
        <dbReference type="RuleBase" id="RU000553"/>
    </source>
</evidence>
<dbReference type="RefSeq" id="WP_369403379.1">
    <property type="nucleotide sequence ID" value="NZ_BAVS01000001.1"/>
</dbReference>
<keyword evidence="10" id="KW-1185">Reference proteome</keyword>
<dbReference type="PROSITE" id="PS00150">
    <property type="entry name" value="ACYLPHOSPHATASE_1"/>
    <property type="match status" value="1"/>
</dbReference>
<evidence type="ECO:0000256" key="4">
    <source>
        <dbReference type="ARBA" id="ARBA00047645"/>
    </source>
</evidence>
<accession>W4VF63</accession>
<evidence type="ECO:0000259" key="8">
    <source>
        <dbReference type="PROSITE" id="PS51160"/>
    </source>
</evidence>
<dbReference type="eggNOG" id="COG1254">
    <property type="taxonomic scope" value="Bacteria"/>
</dbReference>
<feature type="active site" evidence="5">
    <location>
        <position position="36"/>
    </location>
</feature>
<evidence type="ECO:0000256" key="1">
    <source>
        <dbReference type="ARBA" id="ARBA00005614"/>
    </source>
</evidence>
<feature type="active site" evidence="5">
    <location>
        <position position="18"/>
    </location>
</feature>
<evidence type="ECO:0000256" key="3">
    <source>
        <dbReference type="ARBA" id="ARBA00015991"/>
    </source>
</evidence>
<organism evidence="9 10">
    <name type="scientific">Gracilibacillus boraciitolerans JCM 21714</name>
    <dbReference type="NCBI Taxonomy" id="1298598"/>
    <lineage>
        <taxon>Bacteria</taxon>
        <taxon>Bacillati</taxon>
        <taxon>Bacillota</taxon>
        <taxon>Bacilli</taxon>
        <taxon>Bacillales</taxon>
        <taxon>Bacillaceae</taxon>
        <taxon>Gracilibacillus</taxon>
    </lineage>
</organism>
<dbReference type="EC" id="3.6.1.7" evidence="2 5"/>
<dbReference type="Pfam" id="PF00708">
    <property type="entry name" value="Acylphosphatase"/>
    <property type="match status" value="1"/>
</dbReference>
<dbReference type="PANTHER" id="PTHR47268:SF4">
    <property type="entry name" value="ACYLPHOSPHATASE"/>
    <property type="match status" value="1"/>
</dbReference>
<comment type="similarity">
    <text evidence="1 7">Belongs to the acylphosphatase family.</text>
</comment>
<dbReference type="SUPFAM" id="SSF54975">
    <property type="entry name" value="Acylphosphatase/BLUF domain-like"/>
    <property type="match status" value="1"/>
</dbReference>
<comment type="catalytic activity">
    <reaction evidence="4 5 6">
        <text>an acyl phosphate + H2O = a carboxylate + phosphate + H(+)</text>
        <dbReference type="Rhea" id="RHEA:14965"/>
        <dbReference type="ChEBI" id="CHEBI:15377"/>
        <dbReference type="ChEBI" id="CHEBI:15378"/>
        <dbReference type="ChEBI" id="CHEBI:29067"/>
        <dbReference type="ChEBI" id="CHEBI:43474"/>
        <dbReference type="ChEBI" id="CHEBI:59918"/>
        <dbReference type="EC" id="3.6.1.7"/>
    </reaction>
</comment>
<dbReference type="STRING" id="1298598.JCM21714_382"/>
<dbReference type="InterPro" id="IPR036046">
    <property type="entry name" value="Acylphosphatase-like_dom_sf"/>
</dbReference>
<comment type="caution">
    <text evidence="9">The sequence shown here is derived from an EMBL/GenBank/DDBJ whole genome shotgun (WGS) entry which is preliminary data.</text>
</comment>
<dbReference type="PROSITE" id="PS00151">
    <property type="entry name" value="ACYLPHOSPHATASE_2"/>
    <property type="match status" value="1"/>
</dbReference>
<evidence type="ECO:0000256" key="5">
    <source>
        <dbReference type="PROSITE-ProRule" id="PRU00520"/>
    </source>
</evidence>
<evidence type="ECO:0000313" key="9">
    <source>
        <dbReference type="EMBL" id="GAE91433.1"/>
    </source>
</evidence>
<dbReference type="InterPro" id="IPR020456">
    <property type="entry name" value="Acylphosphatase"/>
</dbReference>
<dbReference type="InterPro" id="IPR001792">
    <property type="entry name" value="Acylphosphatase-like_dom"/>
</dbReference>
<keyword evidence="5 6" id="KW-0378">Hydrolase</keyword>
<dbReference type="GO" id="GO:0003998">
    <property type="term" value="F:acylphosphatase activity"/>
    <property type="evidence" value="ECO:0007669"/>
    <property type="project" value="UniProtKB-EC"/>
</dbReference>